<keyword evidence="2" id="KW-1185">Reference proteome</keyword>
<gene>
    <name evidence="1" type="ORF">Q9L58_008944</name>
</gene>
<comment type="caution">
    <text evidence="1">The sequence shown here is derived from an EMBL/GenBank/DDBJ whole genome shotgun (WGS) entry which is preliminary data.</text>
</comment>
<organism evidence="1 2">
    <name type="scientific">Discina gigas</name>
    <dbReference type="NCBI Taxonomy" id="1032678"/>
    <lineage>
        <taxon>Eukaryota</taxon>
        <taxon>Fungi</taxon>
        <taxon>Dikarya</taxon>
        <taxon>Ascomycota</taxon>
        <taxon>Pezizomycotina</taxon>
        <taxon>Pezizomycetes</taxon>
        <taxon>Pezizales</taxon>
        <taxon>Discinaceae</taxon>
        <taxon>Discina</taxon>
    </lineage>
</organism>
<accession>A0ABR3G8E3</accession>
<proteinExistence type="predicted"/>
<name>A0ABR3G8E3_9PEZI</name>
<reference evidence="1 2" key="1">
    <citation type="submission" date="2024-02" db="EMBL/GenBank/DDBJ databases">
        <title>Discinaceae phylogenomics.</title>
        <authorList>
            <person name="Dirks A.C."/>
            <person name="James T.Y."/>
        </authorList>
    </citation>
    <scope>NUCLEOTIDE SEQUENCE [LARGE SCALE GENOMIC DNA]</scope>
    <source>
        <strain evidence="1 2">ACD0624</strain>
    </source>
</reference>
<protein>
    <submittedName>
        <fullName evidence="1">Uncharacterized protein</fullName>
    </submittedName>
</protein>
<dbReference type="Gene3D" id="2.60.40.2970">
    <property type="match status" value="1"/>
</dbReference>
<dbReference type="Proteomes" id="UP001447188">
    <property type="component" value="Unassembled WGS sequence"/>
</dbReference>
<sequence>MSPSSLVVHISTSQAELGPDDIAKFKVTISNPTTQPITVLTWSSPLDPKAAVSGIFKAVEVGDPEHKIIEGRKIMFRRVTPPPRTQLVEILSGDDVTVEVELPGFPFESGKSYQMRVEGRWMSAWFVEKDKVTADMLEEFGTKEEMTGIFRSNEVTISKA</sequence>
<dbReference type="EMBL" id="JBBBZM010000182">
    <property type="protein sequence ID" value="KAL0632195.1"/>
    <property type="molecule type" value="Genomic_DNA"/>
</dbReference>
<evidence type="ECO:0000313" key="1">
    <source>
        <dbReference type="EMBL" id="KAL0632195.1"/>
    </source>
</evidence>
<evidence type="ECO:0000313" key="2">
    <source>
        <dbReference type="Proteomes" id="UP001447188"/>
    </source>
</evidence>